<gene>
    <name evidence="1" type="ORF">LOK49_LG12G00465</name>
</gene>
<accession>A0ACC0FY01</accession>
<evidence type="ECO:0000313" key="2">
    <source>
        <dbReference type="Proteomes" id="UP001060215"/>
    </source>
</evidence>
<sequence length="124" mass="13711">MPSIVSMNKLTPDTLFLFIGEFCQKVLQMKFVAEIRVCLLYSSPISFVNRTPPGVVAALLVTLYSTAWVASEKSTGINYGCKSIPKKKLICKSIPKKKFINHTGIQLPVEALGKFGKFGFHRSA</sequence>
<dbReference type="EMBL" id="CM045770">
    <property type="protein sequence ID" value="KAI7992950.1"/>
    <property type="molecule type" value="Genomic_DNA"/>
</dbReference>
<protein>
    <submittedName>
        <fullName evidence="1">Uncharacterized protein</fullName>
    </submittedName>
</protein>
<proteinExistence type="predicted"/>
<organism evidence="1 2">
    <name type="scientific">Camellia lanceoleosa</name>
    <dbReference type="NCBI Taxonomy" id="1840588"/>
    <lineage>
        <taxon>Eukaryota</taxon>
        <taxon>Viridiplantae</taxon>
        <taxon>Streptophyta</taxon>
        <taxon>Embryophyta</taxon>
        <taxon>Tracheophyta</taxon>
        <taxon>Spermatophyta</taxon>
        <taxon>Magnoliopsida</taxon>
        <taxon>eudicotyledons</taxon>
        <taxon>Gunneridae</taxon>
        <taxon>Pentapetalae</taxon>
        <taxon>asterids</taxon>
        <taxon>Ericales</taxon>
        <taxon>Theaceae</taxon>
        <taxon>Camellia</taxon>
    </lineage>
</organism>
<comment type="caution">
    <text evidence="1">The sequence shown here is derived from an EMBL/GenBank/DDBJ whole genome shotgun (WGS) entry which is preliminary data.</text>
</comment>
<name>A0ACC0FY01_9ERIC</name>
<reference evidence="1 2" key="1">
    <citation type="journal article" date="2022" name="Plant J.">
        <title>Chromosome-level genome of Camellia lanceoleosa provides a valuable resource for understanding genome evolution and self-incompatibility.</title>
        <authorList>
            <person name="Gong W."/>
            <person name="Xiao S."/>
            <person name="Wang L."/>
            <person name="Liao Z."/>
            <person name="Chang Y."/>
            <person name="Mo W."/>
            <person name="Hu G."/>
            <person name="Li W."/>
            <person name="Zhao G."/>
            <person name="Zhu H."/>
            <person name="Hu X."/>
            <person name="Ji K."/>
            <person name="Xiang X."/>
            <person name="Song Q."/>
            <person name="Yuan D."/>
            <person name="Jin S."/>
            <person name="Zhang L."/>
        </authorList>
    </citation>
    <scope>NUCLEOTIDE SEQUENCE [LARGE SCALE GENOMIC DNA]</scope>
    <source>
        <strain evidence="1">SQ_2022a</strain>
    </source>
</reference>
<keyword evidence="2" id="KW-1185">Reference proteome</keyword>
<evidence type="ECO:0000313" key="1">
    <source>
        <dbReference type="EMBL" id="KAI7992950.1"/>
    </source>
</evidence>
<dbReference type="Proteomes" id="UP001060215">
    <property type="component" value="Chromosome 13"/>
</dbReference>